<dbReference type="EMBL" id="CDMC01000003">
    <property type="protein sequence ID" value="CEL03409.1"/>
    <property type="molecule type" value="Genomic_DNA"/>
</dbReference>
<accession>A0A0U5FV50</accession>
<dbReference type="PANTHER" id="PTHR39475">
    <property type="entry name" value="CONIDIATION-SPECIFIC PROTEIN 6"/>
    <property type="match status" value="1"/>
</dbReference>
<dbReference type="AlphaFoldDB" id="A0A0U5FV50"/>
<name>A0A0U5FV50_ASPCI</name>
<feature type="compositionally biased region" description="Basic and acidic residues" evidence="1">
    <location>
        <begin position="21"/>
        <end position="58"/>
    </location>
</feature>
<keyword evidence="3" id="KW-1185">Reference proteome</keyword>
<dbReference type="OMA" id="NPPDSNR"/>
<sequence length="129" mass="14865">MPHPNSNRHSSFQSKVGNRSIYEDGDQRHEPRSVIKERERYEQGEKGSHKNIDSKDQRSIANKLAAQEHGSSSHHHHLHPDNQFEAELSKQDPLKPALLHGNKPSKGAKIDKELQEDDERRLREKGIKK</sequence>
<feature type="compositionally biased region" description="Basic and acidic residues" evidence="1">
    <location>
        <begin position="79"/>
        <end position="93"/>
    </location>
</feature>
<dbReference type="OrthoDB" id="3358750at2759"/>
<feature type="region of interest" description="Disordered" evidence="1">
    <location>
        <begin position="1"/>
        <end position="129"/>
    </location>
</feature>
<gene>
    <name evidence="2" type="ORF">ASPCAL04564</name>
</gene>
<proteinExistence type="predicted"/>
<reference evidence="3" key="1">
    <citation type="journal article" date="2016" name="Genome Announc.">
        <title>Draft genome sequences of fungus Aspergillus calidoustus.</title>
        <authorList>
            <person name="Horn F."/>
            <person name="Linde J."/>
            <person name="Mattern D.J."/>
            <person name="Walther G."/>
            <person name="Guthke R."/>
            <person name="Scherlach K."/>
            <person name="Martin K."/>
            <person name="Brakhage A.A."/>
            <person name="Petzke L."/>
            <person name="Valiante V."/>
        </authorList>
    </citation>
    <scope>NUCLEOTIDE SEQUENCE [LARGE SCALE GENOMIC DNA]</scope>
    <source>
        <strain evidence="3">SF006504</strain>
    </source>
</reference>
<evidence type="ECO:0000313" key="3">
    <source>
        <dbReference type="Proteomes" id="UP000054771"/>
    </source>
</evidence>
<dbReference type="Proteomes" id="UP000054771">
    <property type="component" value="Unassembled WGS sequence"/>
</dbReference>
<feature type="compositionally biased region" description="Polar residues" evidence="1">
    <location>
        <begin position="1"/>
        <end position="17"/>
    </location>
</feature>
<feature type="compositionally biased region" description="Basic and acidic residues" evidence="1">
    <location>
        <begin position="108"/>
        <end position="129"/>
    </location>
</feature>
<evidence type="ECO:0000313" key="2">
    <source>
        <dbReference type="EMBL" id="CEL03409.1"/>
    </source>
</evidence>
<dbReference type="STRING" id="454130.A0A0U5FV50"/>
<organism evidence="2 3">
    <name type="scientific">Aspergillus calidoustus</name>
    <dbReference type="NCBI Taxonomy" id="454130"/>
    <lineage>
        <taxon>Eukaryota</taxon>
        <taxon>Fungi</taxon>
        <taxon>Dikarya</taxon>
        <taxon>Ascomycota</taxon>
        <taxon>Pezizomycotina</taxon>
        <taxon>Eurotiomycetes</taxon>
        <taxon>Eurotiomycetidae</taxon>
        <taxon>Eurotiales</taxon>
        <taxon>Aspergillaceae</taxon>
        <taxon>Aspergillus</taxon>
        <taxon>Aspergillus subgen. Nidulantes</taxon>
    </lineage>
</organism>
<evidence type="ECO:0000256" key="1">
    <source>
        <dbReference type="SAM" id="MobiDB-lite"/>
    </source>
</evidence>
<dbReference type="PANTHER" id="PTHR39475:SF1">
    <property type="entry name" value="CONIDIATION-SPECIFIC PROTEIN 6"/>
    <property type="match status" value="1"/>
</dbReference>
<protein>
    <submittedName>
        <fullName evidence="2">Uncharacterized protein</fullName>
    </submittedName>
</protein>